<organism evidence="1 2">
    <name type="scientific">Arabidopsis thaliana</name>
    <name type="common">Mouse-ear cress</name>
    <dbReference type="NCBI Taxonomy" id="3702"/>
    <lineage>
        <taxon>Eukaryota</taxon>
        <taxon>Viridiplantae</taxon>
        <taxon>Streptophyta</taxon>
        <taxon>Embryophyta</taxon>
        <taxon>Tracheophyta</taxon>
        <taxon>Spermatophyta</taxon>
        <taxon>Magnoliopsida</taxon>
        <taxon>eudicotyledons</taxon>
        <taxon>Gunneridae</taxon>
        <taxon>Pentapetalae</taxon>
        <taxon>rosids</taxon>
        <taxon>malvids</taxon>
        <taxon>Brassicales</taxon>
        <taxon>Brassicaceae</taxon>
        <taxon>Camelineae</taxon>
        <taxon>Arabidopsis</taxon>
    </lineage>
</organism>
<evidence type="ECO:0000313" key="1">
    <source>
        <dbReference type="EMBL" id="OAO95581.1"/>
    </source>
</evidence>
<accession>A0A178USB1</accession>
<comment type="caution">
    <text evidence="1">The sequence shown here is derived from an EMBL/GenBank/DDBJ whole genome shotgun (WGS) entry which is preliminary data.</text>
</comment>
<protein>
    <submittedName>
        <fullName evidence="1">Uncharacterized protein</fullName>
    </submittedName>
</protein>
<name>A0A178USB1_ARATH</name>
<proteinExistence type="predicted"/>
<dbReference type="AlphaFoldDB" id="A0A178USB1"/>
<reference evidence="2" key="1">
    <citation type="journal article" date="2016" name="Proc. Natl. Acad. Sci. U.S.A.">
        <title>Chromosome-level assembly of Arabidopsis thaliana Ler reveals the extent of translocation and inversion polymorphisms.</title>
        <authorList>
            <person name="Zapata L."/>
            <person name="Ding J."/>
            <person name="Willing E.M."/>
            <person name="Hartwig B."/>
            <person name="Bezdan D."/>
            <person name="Jiao W.B."/>
            <person name="Patel V."/>
            <person name="Velikkakam James G."/>
            <person name="Koornneef M."/>
            <person name="Ossowski S."/>
            <person name="Schneeberger K."/>
        </authorList>
    </citation>
    <scope>NUCLEOTIDE SEQUENCE [LARGE SCALE GENOMIC DNA]</scope>
    <source>
        <strain evidence="2">cv. Landsberg erecta</strain>
    </source>
</reference>
<evidence type="ECO:0000313" key="2">
    <source>
        <dbReference type="Proteomes" id="UP000078284"/>
    </source>
</evidence>
<sequence length="123" mass="14166">MDPYQPAHYLEHRRQCLLAFRPSSTQAHHYIHCGKVLQYQQSYQAPEFLSLSCSHIIIPKSCSQFFNNRLKFMVVFSIQFSFPDGSSFSICLVPPEELLADLSSSLLFELDPLTAFPVSESFW</sequence>
<dbReference type="Proteomes" id="UP000078284">
    <property type="component" value="Chromosome 5"/>
</dbReference>
<dbReference type="EMBL" id="LUHQ01000005">
    <property type="protein sequence ID" value="OAO95581.1"/>
    <property type="molecule type" value="Genomic_DNA"/>
</dbReference>
<gene>
    <name evidence="1" type="ordered locus">AXX17_At5g28620</name>
</gene>